<name>A0A401GWT7_9APHY</name>
<accession>A0A401GWT7</accession>
<dbReference type="Proteomes" id="UP000287166">
    <property type="component" value="Unassembled WGS sequence"/>
</dbReference>
<sequence length="82" mass="9526">MRLKNGRWLYNEKEQNASRFLKFDVDATQRLACTAVGAQRCTHFKKARITRFLRSVSMMDEKLSIPSGQSMWMPVPAEELAF</sequence>
<keyword evidence="2" id="KW-1185">Reference proteome</keyword>
<dbReference type="InParanoid" id="A0A401GWT7"/>
<dbReference type="RefSeq" id="XP_027617598.1">
    <property type="nucleotide sequence ID" value="XM_027761797.1"/>
</dbReference>
<organism evidence="1 2">
    <name type="scientific">Sparassis crispa</name>
    <dbReference type="NCBI Taxonomy" id="139825"/>
    <lineage>
        <taxon>Eukaryota</taxon>
        <taxon>Fungi</taxon>
        <taxon>Dikarya</taxon>
        <taxon>Basidiomycota</taxon>
        <taxon>Agaricomycotina</taxon>
        <taxon>Agaricomycetes</taxon>
        <taxon>Polyporales</taxon>
        <taxon>Sparassidaceae</taxon>
        <taxon>Sparassis</taxon>
    </lineage>
</organism>
<reference evidence="1 2" key="1">
    <citation type="journal article" date="2018" name="Sci. Rep.">
        <title>Genome sequence of the cauliflower mushroom Sparassis crispa (Hanabiratake) and its association with beneficial usage.</title>
        <authorList>
            <person name="Kiyama R."/>
            <person name="Furutani Y."/>
            <person name="Kawaguchi K."/>
            <person name="Nakanishi T."/>
        </authorList>
    </citation>
    <scope>NUCLEOTIDE SEQUENCE [LARGE SCALE GENOMIC DNA]</scope>
</reference>
<proteinExistence type="predicted"/>
<dbReference type="OrthoDB" id="2785096at2759"/>
<dbReference type="GeneID" id="38783602"/>
<dbReference type="AlphaFoldDB" id="A0A401GWT7"/>
<gene>
    <name evidence="1" type="ORF">SCP_0905650</name>
</gene>
<protein>
    <submittedName>
        <fullName evidence="1">Uncharacterized protein</fullName>
    </submittedName>
</protein>
<comment type="caution">
    <text evidence="1">The sequence shown here is derived from an EMBL/GenBank/DDBJ whole genome shotgun (WGS) entry which is preliminary data.</text>
</comment>
<dbReference type="EMBL" id="BFAD01000009">
    <property type="protein sequence ID" value="GBE86685.1"/>
    <property type="molecule type" value="Genomic_DNA"/>
</dbReference>
<evidence type="ECO:0000313" key="1">
    <source>
        <dbReference type="EMBL" id="GBE86685.1"/>
    </source>
</evidence>
<evidence type="ECO:0000313" key="2">
    <source>
        <dbReference type="Proteomes" id="UP000287166"/>
    </source>
</evidence>